<dbReference type="Gene3D" id="2.10.50.10">
    <property type="entry name" value="Tumor Necrosis Factor Receptor, subunit A, domain 2"/>
    <property type="match status" value="1"/>
</dbReference>
<dbReference type="InterPro" id="IPR009030">
    <property type="entry name" value="Growth_fac_rcpt_cys_sf"/>
</dbReference>
<keyword evidence="1" id="KW-0732">Signal</keyword>
<dbReference type="PANTHER" id="PTHR46967">
    <property type="entry name" value="INSULIN-LIKE GROWTH FACTOR BINDING PROTEIN,N-TERMINAL"/>
    <property type="match status" value="1"/>
</dbReference>
<dbReference type="Proteomes" id="UP000663864">
    <property type="component" value="Unassembled WGS sequence"/>
</dbReference>
<organism evidence="2 3">
    <name type="scientific">Rotaria sordida</name>
    <dbReference type="NCBI Taxonomy" id="392033"/>
    <lineage>
        <taxon>Eukaryota</taxon>
        <taxon>Metazoa</taxon>
        <taxon>Spiralia</taxon>
        <taxon>Gnathifera</taxon>
        <taxon>Rotifera</taxon>
        <taxon>Eurotatoria</taxon>
        <taxon>Bdelloidea</taxon>
        <taxon>Philodinida</taxon>
        <taxon>Philodinidae</taxon>
        <taxon>Rotaria</taxon>
    </lineage>
</organism>
<reference evidence="2" key="1">
    <citation type="submission" date="2021-02" db="EMBL/GenBank/DDBJ databases">
        <authorList>
            <person name="Nowell W R."/>
        </authorList>
    </citation>
    <scope>NUCLEOTIDE SEQUENCE</scope>
</reference>
<accession>A0A815VLR2</accession>
<feature type="chain" id="PRO_5032627062" description="Tyrosine-protein kinase ephrin type A/B receptor-like domain-containing protein" evidence="1">
    <location>
        <begin position="19"/>
        <end position="139"/>
    </location>
</feature>
<protein>
    <recommendedName>
        <fullName evidence="4">Tyrosine-protein kinase ephrin type A/B receptor-like domain-containing protein</fullName>
    </recommendedName>
</protein>
<gene>
    <name evidence="2" type="ORF">ZHD862_LOCUS38721</name>
</gene>
<proteinExistence type="predicted"/>
<comment type="caution">
    <text evidence="2">The sequence shown here is derived from an EMBL/GenBank/DDBJ whole genome shotgun (WGS) entry which is preliminary data.</text>
</comment>
<dbReference type="PANTHER" id="PTHR46967:SF2">
    <property type="entry name" value="SUSHI, VON WILLEBRAND FACTOR TYPE A, EGF AND PENTRAXIN DOMAIN-CONTAINING PROTEIN 1-LIKE"/>
    <property type="match status" value="1"/>
</dbReference>
<name>A0A815VLR2_9BILA</name>
<sequence>MPSWLLLFISCAALDVLSLQDCKPGEYGIRECHPCPEGYYCPNGRLTLYCPPGFYSSSEGAVKCTKCDPGTYAPRRTSAYCHSCLAGYYCDDPTSTPKRCPANTYSNDGAISCQKCQDGWTSQEGSSSCTPPSSTSCIG</sequence>
<dbReference type="SMART" id="SM01411">
    <property type="entry name" value="Ephrin_rec_like"/>
    <property type="match status" value="2"/>
</dbReference>
<dbReference type="AlphaFoldDB" id="A0A815VLR2"/>
<dbReference type="EMBL" id="CAJNOT010010473">
    <property type="protein sequence ID" value="CAF1530529.1"/>
    <property type="molecule type" value="Genomic_DNA"/>
</dbReference>
<feature type="signal peptide" evidence="1">
    <location>
        <begin position="1"/>
        <end position="18"/>
    </location>
</feature>
<evidence type="ECO:0000313" key="2">
    <source>
        <dbReference type="EMBL" id="CAF1530529.1"/>
    </source>
</evidence>
<dbReference type="SUPFAM" id="SSF57184">
    <property type="entry name" value="Growth factor receptor domain"/>
    <property type="match status" value="1"/>
</dbReference>
<evidence type="ECO:0000313" key="3">
    <source>
        <dbReference type="Proteomes" id="UP000663864"/>
    </source>
</evidence>
<evidence type="ECO:0008006" key="4">
    <source>
        <dbReference type="Google" id="ProtNLM"/>
    </source>
</evidence>
<evidence type="ECO:0000256" key="1">
    <source>
        <dbReference type="SAM" id="SignalP"/>
    </source>
</evidence>